<dbReference type="OrthoDB" id="465742at2"/>
<name>A0A139X2X4_9CYAN</name>
<keyword evidence="1" id="KW-0812">Transmembrane</keyword>
<accession>A0A139X2X4</accession>
<sequence length="98" mass="10963">MNIIFPRFVKSAYRREPIISVLITMGIVDAVIGGFNDSWSLFVIGLGTAGVTLAYRLWRVQQRPPLPEEPVVQHYLSDRSSSSALPMLTVSKKKPPYS</sequence>
<keyword evidence="3" id="KW-1185">Reference proteome</keyword>
<keyword evidence="1" id="KW-0472">Membrane</keyword>
<feature type="transmembrane region" description="Helical" evidence="1">
    <location>
        <begin position="39"/>
        <end position="58"/>
    </location>
</feature>
<dbReference type="EMBL" id="ANNX02000036">
    <property type="protein sequence ID" value="KYC39057.1"/>
    <property type="molecule type" value="Genomic_DNA"/>
</dbReference>
<dbReference type="AlphaFoldDB" id="A0A139X2X4"/>
<dbReference type="STRING" id="128403.WA1_34285"/>
<proteinExistence type="predicted"/>
<keyword evidence="1" id="KW-1133">Transmembrane helix</keyword>
<organism evidence="2 3">
    <name type="scientific">Scytonema hofmannii PCC 7110</name>
    <dbReference type="NCBI Taxonomy" id="128403"/>
    <lineage>
        <taxon>Bacteria</taxon>
        <taxon>Bacillati</taxon>
        <taxon>Cyanobacteriota</taxon>
        <taxon>Cyanophyceae</taxon>
        <taxon>Nostocales</taxon>
        <taxon>Scytonemataceae</taxon>
        <taxon>Scytonema</taxon>
    </lineage>
</organism>
<evidence type="ECO:0000313" key="3">
    <source>
        <dbReference type="Proteomes" id="UP000076925"/>
    </source>
</evidence>
<evidence type="ECO:0000256" key="1">
    <source>
        <dbReference type="SAM" id="Phobius"/>
    </source>
</evidence>
<feature type="transmembrane region" description="Helical" evidence="1">
    <location>
        <begin position="12"/>
        <end position="33"/>
    </location>
</feature>
<comment type="caution">
    <text evidence="2">The sequence shown here is derived from an EMBL/GenBank/DDBJ whole genome shotgun (WGS) entry which is preliminary data.</text>
</comment>
<dbReference type="RefSeq" id="WP_017743542.1">
    <property type="nucleotide sequence ID" value="NZ_KQ976354.1"/>
</dbReference>
<dbReference type="Proteomes" id="UP000076925">
    <property type="component" value="Unassembled WGS sequence"/>
</dbReference>
<gene>
    <name evidence="2" type="ORF">WA1_34285</name>
</gene>
<reference evidence="2 3" key="1">
    <citation type="journal article" date="2013" name="Genome Biol. Evol.">
        <title>Genomes of Stigonematalean cyanobacteria (subsection V) and the evolution of oxygenic photosynthesis from prokaryotes to plastids.</title>
        <authorList>
            <person name="Dagan T."/>
            <person name="Roettger M."/>
            <person name="Stucken K."/>
            <person name="Landan G."/>
            <person name="Koch R."/>
            <person name="Major P."/>
            <person name="Gould S.B."/>
            <person name="Goremykin V.V."/>
            <person name="Rippka R."/>
            <person name="Tandeau de Marsac N."/>
            <person name="Gugger M."/>
            <person name="Lockhart P.J."/>
            <person name="Allen J.F."/>
            <person name="Brune I."/>
            <person name="Maus I."/>
            <person name="Puhler A."/>
            <person name="Martin W.F."/>
        </authorList>
    </citation>
    <scope>NUCLEOTIDE SEQUENCE [LARGE SCALE GENOMIC DNA]</scope>
    <source>
        <strain evidence="2 3">PCC 7110</strain>
    </source>
</reference>
<evidence type="ECO:0000313" key="2">
    <source>
        <dbReference type="EMBL" id="KYC39057.1"/>
    </source>
</evidence>
<protein>
    <submittedName>
        <fullName evidence="2">Uncharacterized protein</fullName>
    </submittedName>
</protein>